<evidence type="ECO:0000256" key="4">
    <source>
        <dbReference type="ARBA" id="ARBA00023136"/>
    </source>
</evidence>
<keyword evidence="4 5" id="KW-0472">Membrane</keyword>
<evidence type="ECO:0000259" key="6">
    <source>
        <dbReference type="PROSITE" id="PS50850"/>
    </source>
</evidence>
<protein>
    <recommendedName>
        <fullName evidence="6">Major facilitator superfamily (MFS) profile domain-containing protein</fullName>
    </recommendedName>
</protein>
<feature type="transmembrane region" description="Helical" evidence="5">
    <location>
        <begin position="389"/>
        <end position="408"/>
    </location>
</feature>
<evidence type="ECO:0000256" key="1">
    <source>
        <dbReference type="ARBA" id="ARBA00004141"/>
    </source>
</evidence>
<sequence length="574" mass="62656">MHVPLTARKYDMHRLLSDDRNYGSTPISHNNDCHPSPYTTDLTERKAAATVGSEYYTSISSDDSALTSASWSFATTVDEMHSLEVLPLNQPDNQVHKRNSTNADVHLSMVSNFSAAYNTINISLALALMQSAYPPEDSSSISNCTSALIAGMIIGQLGGGLLGDWLGRHMAMAMVMSLQIGAAFMSAWSGVIFVDRNIHSELACWRFLLGVGCGGVYPLAATITAESSPETQNKGKSVALMFSFQGVGYLAVSLIAYFLVCMFGEQSDLAWRLLLGLGSVPGLVLIITRIQIRRKDAHQITTRINQSDVEYLTKAQMTMKPERSQVRLPPTSLLEQISNEPNLLHKIVGTAGCWLLFDILFYGNTLFQPVVLLAAFGESETIHATVRDSIFISLMALPGYFVSVVMVERQSPKRIQLQGFLCMAGLYMAIGLKFDELNRISLLGLYGLTFFFSNYGPNSTTFMLPSMTFSRPCRSTLNGVCAAAGKIGALLGSCVFLPLAARLGNAHVMLLCAMVSVFSAILTFFFTEDVATSDTNKGSKAVRVSSEAYLVSLQEDIFLNLPKTVSMPTFLDLR</sequence>
<feature type="transmembrane region" description="Helical" evidence="5">
    <location>
        <begin position="353"/>
        <end position="377"/>
    </location>
</feature>
<evidence type="ECO:0000256" key="3">
    <source>
        <dbReference type="ARBA" id="ARBA00022989"/>
    </source>
</evidence>
<evidence type="ECO:0000256" key="5">
    <source>
        <dbReference type="SAM" id="Phobius"/>
    </source>
</evidence>
<dbReference type="InterPro" id="IPR020846">
    <property type="entry name" value="MFS_dom"/>
</dbReference>
<dbReference type="Gene3D" id="1.20.1250.20">
    <property type="entry name" value="MFS general substrate transporter like domains"/>
    <property type="match status" value="1"/>
</dbReference>
<dbReference type="PANTHER" id="PTHR24064">
    <property type="entry name" value="SOLUTE CARRIER FAMILY 22 MEMBER"/>
    <property type="match status" value="1"/>
</dbReference>
<evidence type="ECO:0000256" key="2">
    <source>
        <dbReference type="ARBA" id="ARBA00022692"/>
    </source>
</evidence>
<organism evidence="7 8">
    <name type="scientific">Stephanodiscus triporus</name>
    <dbReference type="NCBI Taxonomy" id="2934178"/>
    <lineage>
        <taxon>Eukaryota</taxon>
        <taxon>Sar</taxon>
        <taxon>Stramenopiles</taxon>
        <taxon>Ochrophyta</taxon>
        <taxon>Bacillariophyta</taxon>
        <taxon>Coscinodiscophyceae</taxon>
        <taxon>Thalassiosirophycidae</taxon>
        <taxon>Stephanodiscales</taxon>
        <taxon>Stephanodiscaceae</taxon>
        <taxon>Stephanodiscus</taxon>
    </lineage>
</organism>
<comment type="subcellular location">
    <subcellularLocation>
        <location evidence="1">Membrane</location>
        <topology evidence="1">Multi-pass membrane protein</topology>
    </subcellularLocation>
</comment>
<reference evidence="7 8" key="1">
    <citation type="submission" date="2024-10" db="EMBL/GenBank/DDBJ databases">
        <title>Updated reference genomes for cyclostephanoid diatoms.</title>
        <authorList>
            <person name="Roberts W.R."/>
            <person name="Alverson A.J."/>
        </authorList>
    </citation>
    <scope>NUCLEOTIDE SEQUENCE [LARGE SCALE GENOMIC DNA]</scope>
    <source>
        <strain evidence="7 8">AJA276-08</strain>
    </source>
</reference>
<feature type="transmembrane region" description="Helical" evidence="5">
    <location>
        <begin position="145"/>
        <end position="166"/>
    </location>
</feature>
<feature type="transmembrane region" description="Helical" evidence="5">
    <location>
        <begin position="506"/>
        <end position="527"/>
    </location>
</feature>
<dbReference type="AlphaFoldDB" id="A0ABD3N428"/>
<feature type="transmembrane region" description="Helical" evidence="5">
    <location>
        <begin position="115"/>
        <end position="133"/>
    </location>
</feature>
<evidence type="ECO:0000313" key="8">
    <source>
        <dbReference type="Proteomes" id="UP001530315"/>
    </source>
</evidence>
<keyword evidence="3 5" id="KW-1133">Transmembrane helix</keyword>
<dbReference type="EMBL" id="JALLAZ020001667">
    <property type="protein sequence ID" value="KAL3768966.1"/>
    <property type="molecule type" value="Genomic_DNA"/>
</dbReference>
<dbReference type="InterPro" id="IPR005828">
    <property type="entry name" value="MFS_sugar_transport-like"/>
</dbReference>
<dbReference type="InterPro" id="IPR036259">
    <property type="entry name" value="MFS_trans_sf"/>
</dbReference>
<feature type="transmembrane region" description="Helical" evidence="5">
    <location>
        <begin position="205"/>
        <end position="225"/>
    </location>
</feature>
<name>A0ABD3N428_9STRA</name>
<gene>
    <name evidence="7" type="ORF">ACHAW5_005534</name>
</gene>
<accession>A0ABD3N428</accession>
<dbReference type="Pfam" id="PF00083">
    <property type="entry name" value="Sugar_tr"/>
    <property type="match status" value="1"/>
</dbReference>
<keyword evidence="8" id="KW-1185">Reference proteome</keyword>
<feature type="transmembrane region" description="Helical" evidence="5">
    <location>
        <begin position="173"/>
        <end position="193"/>
    </location>
</feature>
<keyword evidence="2 5" id="KW-0812">Transmembrane</keyword>
<dbReference type="Proteomes" id="UP001530315">
    <property type="component" value="Unassembled WGS sequence"/>
</dbReference>
<proteinExistence type="predicted"/>
<feature type="transmembrane region" description="Helical" evidence="5">
    <location>
        <begin position="237"/>
        <end position="259"/>
    </location>
</feature>
<feature type="transmembrane region" description="Helical" evidence="5">
    <location>
        <begin position="440"/>
        <end position="456"/>
    </location>
</feature>
<feature type="domain" description="Major facilitator superfamily (MFS) profile" evidence="6">
    <location>
        <begin position="104"/>
        <end position="531"/>
    </location>
</feature>
<dbReference type="GO" id="GO:0016020">
    <property type="term" value="C:membrane"/>
    <property type="evidence" value="ECO:0007669"/>
    <property type="project" value="UniProtKB-SubCell"/>
</dbReference>
<feature type="transmembrane region" description="Helical" evidence="5">
    <location>
        <begin position="271"/>
        <end position="290"/>
    </location>
</feature>
<comment type="caution">
    <text evidence="7">The sequence shown here is derived from an EMBL/GenBank/DDBJ whole genome shotgun (WGS) entry which is preliminary data.</text>
</comment>
<dbReference type="PROSITE" id="PS50850">
    <property type="entry name" value="MFS"/>
    <property type="match status" value="1"/>
</dbReference>
<dbReference type="SUPFAM" id="SSF103473">
    <property type="entry name" value="MFS general substrate transporter"/>
    <property type="match status" value="1"/>
</dbReference>
<evidence type="ECO:0000313" key="7">
    <source>
        <dbReference type="EMBL" id="KAL3768966.1"/>
    </source>
</evidence>
<feature type="transmembrane region" description="Helical" evidence="5">
    <location>
        <begin position="477"/>
        <end position="500"/>
    </location>
</feature>